<feature type="domain" description="Peptidase M10 serralysin C-terminal" evidence="5">
    <location>
        <begin position="868"/>
        <end position="1002"/>
    </location>
</feature>
<gene>
    <name evidence="6" type="ORF">H6H03_36575</name>
</gene>
<evidence type="ECO:0000256" key="4">
    <source>
        <dbReference type="ARBA" id="ARBA00022737"/>
    </source>
</evidence>
<dbReference type="InterPro" id="IPR050557">
    <property type="entry name" value="RTX_toxin/Mannuronan_C5-epim"/>
</dbReference>
<accession>A0ABR8KKV5</accession>
<protein>
    <submittedName>
        <fullName evidence="6">M10 family metallopeptidase C-terminal domain-containing protein</fullName>
    </submittedName>
</protein>
<dbReference type="Pfam" id="PF00353">
    <property type="entry name" value="HemolysinCabind"/>
    <property type="match status" value="8"/>
</dbReference>
<comment type="cofactor">
    <cofactor evidence="1">
        <name>Ca(2+)</name>
        <dbReference type="ChEBI" id="CHEBI:29108"/>
    </cofactor>
</comment>
<comment type="caution">
    <text evidence="6">The sequence shown here is derived from an EMBL/GenBank/DDBJ whole genome shotgun (WGS) entry which is preliminary data.</text>
</comment>
<organism evidence="6 7">
    <name type="scientific">Nostoc paludosum FACHB-159</name>
    <dbReference type="NCBI Taxonomy" id="2692908"/>
    <lineage>
        <taxon>Bacteria</taxon>
        <taxon>Bacillati</taxon>
        <taxon>Cyanobacteriota</taxon>
        <taxon>Cyanophyceae</taxon>
        <taxon>Nostocales</taxon>
        <taxon>Nostocaceae</taxon>
        <taxon>Nostoc</taxon>
    </lineage>
</organism>
<keyword evidence="3" id="KW-0964">Secreted</keyword>
<reference evidence="6 7" key="1">
    <citation type="journal article" date="2020" name="ISME J.">
        <title>Comparative genomics reveals insights into cyanobacterial evolution and habitat adaptation.</title>
        <authorList>
            <person name="Chen M.Y."/>
            <person name="Teng W.K."/>
            <person name="Zhao L."/>
            <person name="Hu C.X."/>
            <person name="Zhou Y.K."/>
            <person name="Han B.P."/>
            <person name="Song L.R."/>
            <person name="Shu W.S."/>
        </authorList>
    </citation>
    <scope>NUCLEOTIDE SEQUENCE [LARGE SCALE GENOMIC DNA]</scope>
    <source>
        <strain evidence="6 7">FACHB-159</strain>
    </source>
</reference>
<dbReference type="Gene3D" id="2.150.10.10">
    <property type="entry name" value="Serralysin-like metalloprotease, C-terminal"/>
    <property type="match status" value="6"/>
</dbReference>
<dbReference type="PANTHER" id="PTHR38340:SF1">
    <property type="entry name" value="S-LAYER PROTEIN"/>
    <property type="match status" value="1"/>
</dbReference>
<dbReference type="PANTHER" id="PTHR38340">
    <property type="entry name" value="S-LAYER PROTEIN"/>
    <property type="match status" value="1"/>
</dbReference>
<evidence type="ECO:0000256" key="3">
    <source>
        <dbReference type="ARBA" id="ARBA00022525"/>
    </source>
</evidence>
<dbReference type="PROSITE" id="PS00330">
    <property type="entry name" value="HEMOLYSIN_CALCIUM"/>
    <property type="match status" value="10"/>
</dbReference>
<dbReference type="InterPro" id="IPR001343">
    <property type="entry name" value="Hemolysn_Ca-bd"/>
</dbReference>
<name>A0ABR8KKV5_9NOSO</name>
<evidence type="ECO:0000259" key="5">
    <source>
        <dbReference type="Pfam" id="PF08548"/>
    </source>
</evidence>
<dbReference type="Proteomes" id="UP000637383">
    <property type="component" value="Unassembled WGS sequence"/>
</dbReference>
<dbReference type="InterPro" id="IPR018511">
    <property type="entry name" value="Hemolysin-typ_Ca-bd_CS"/>
</dbReference>
<dbReference type="EMBL" id="JACJTU010000078">
    <property type="protein sequence ID" value="MBD2739314.1"/>
    <property type="molecule type" value="Genomic_DNA"/>
</dbReference>
<dbReference type="SUPFAM" id="SSF51120">
    <property type="entry name" value="beta-Roll"/>
    <property type="match status" value="7"/>
</dbReference>
<evidence type="ECO:0000256" key="2">
    <source>
        <dbReference type="ARBA" id="ARBA00004613"/>
    </source>
</evidence>
<feature type="domain" description="Peptidase M10 serralysin C-terminal" evidence="5">
    <location>
        <begin position="12"/>
        <end position="109"/>
    </location>
</feature>
<evidence type="ECO:0000313" key="6">
    <source>
        <dbReference type="EMBL" id="MBD2739314.1"/>
    </source>
</evidence>
<sequence>MMAILGTNNNDNLVGTSGNDTIQGLNGNDTLSGLGGNDQLSGGAGSDTLSGGAGNDEFVFEYFDNSVIAKEQDIVTDFQKGQDKIDLRTLGISDFNNLLLLTTNDVDGNAIISVRYRVTNGDYYYRLKLNGISSSQLQASDFIFNSAVVNNNITGTAYNDDLFGGLGNDTLQGGDGNDSLFGEQGNDRLLGGFGSDTLYGGAGNDEFVFEYFDNSVIAKVQDIVTDFQKGQDKIDLRTLGISDFNNLLLLINDDTDGNAIISVRYRVVDGDYYYRLKLNGISSSQLQASDFIFNSAVVNNNITGTAYNDDLFGGLGNDTLQGGDGNDSLFGEQGNDRLLGGGGNDSLYGGAGNDEFVLEYFDNSVVAKEQDIVIDFQKGQDKIDLRTLGISDFNNLLLLTSNDTDGNAIISVRYRVFDGDYYYRLKLNGISSSQLQASDFIFNSAVVNNNITGTAYNDDLFGGLGNDTLQGGDGNDRLFGEQGNDRLLGGGGNDTLYGGAGNDEFVLEYFDNSVVAKEQDIVIDFQKGQDKIDLRTLGISDFNNLLLLTSNDTDGNAIISVRYRVFDGDYYYRLKLNGISSSQLQASDFIFNSAVVNNNITGTAYNDDLFGGLGNDSLQGGGGNDRLFGEQGDDKLSGDAGNDTLYGGAGNDTYSFLANSALGTDTIIETTTGGTDTINFSGTTSAVNLNLGVTTSQTINSNLKLILSANNVIENATGGTGNDTLTGNILNNTLIGGGGNDRLQGLTGNDTYSFVANSALGTDTIIETTTGGTDTINFSGTTVAVNLNLGVTTLQIVNSNLNLILSANNVIENATGGTGNDTLTGNILDNTFIGGGGNDLLQGLTGNDTYSFVANSALGTDTIIETTTGGTDTIDFSGTTVAVNVNLGVTTSQTVNSNLNLILSANNVIENATGGTGNDILTGNTLNNTLIGGDGNDQFQGLAGNDTLLGGNGNDTLTGGIGSDKYLFQSNSVFNTSLGIDTITDFEAGQDQIVLSKTTFNAITNTVGQALTDFAVVTDNQFVNASNARIVFSQSSGSLFYNQDGNVLGAGTVFEFARLGNSNITLSSSNFSLIA</sequence>
<proteinExistence type="predicted"/>
<evidence type="ECO:0000313" key="7">
    <source>
        <dbReference type="Proteomes" id="UP000637383"/>
    </source>
</evidence>
<keyword evidence="4" id="KW-0677">Repeat</keyword>
<comment type="subcellular location">
    <subcellularLocation>
        <location evidence="2">Secreted</location>
    </subcellularLocation>
</comment>
<dbReference type="PRINTS" id="PR00313">
    <property type="entry name" value="CABNDNGRPT"/>
</dbReference>
<dbReference type="Pfam" id="PF08548">
    <property type="entry name" value="Peptidase_M10_C"/>
    <property type="match status" value="2"/>
</dbReference>
<evidence type="ECO:0000256" key="1">
    <source>
        <dbReference type="ARBA" id="ARBA00001913"/>
    </source>
</evidence>
<keyword evidence="7" id="KW-1185">Reference proteome</keyword>
<dbReference type="InterPro" id="IPR011049">
    <property type="entry name" value="Serralysin-like_metalloprot_C"/>
</dbReference>
<dbReference type="InterPro" id="IPR013858">
    <property type="entry name" value="Peptidase_M10B_C"/>
</dbReference>